<dbReference type="EMBL" id="JAYMYQ010000001">
    <property type="protein sequence ID" value="KAK7361684.1"/>
    <property type="molecule type" value="Genomic_DNA"/>
</dbReference>
<evidence type="ECO:0000313" key="2">
    <source>
        <dbReference type="Proteomes" id="UP001367508"/>
    </source>
</evidence>
<protein>
    <submittedName>
        <fullName evidence="1">Uncharacterized protein</fullName>
    </submittedName>
</protein>
<keyword evidence="2" id="KW-1185">Reference proteome</keyword>
<evidence type="ECO:0000313" key="1">
    <source>
        <dbReference type="EMBL" id="KAK7361684.1"/>
    </source>
</evidence>
<dbReference type="Proteomes" id="UP001367508">
    <property type="component" value="Unassembled WGS sequence"/>
</dbReference>
<comment type="caution">
    <text evidence="1">The sequence shown here is derived from an EMBL/GenBank/DDBJ whole genome shotgun (WGS) entry which is preliminary data.</text>
</comment>
<proteinExistence type="predicted"/>
<name>A0AAN9R8F7_CANGL</name>
<gene>
    <name evidence="1" type="ORF">VNO77_03758</name>
</gene>
<reference evidence="1 2" key="1">
    <citation type="submission" date="2024-01" db="EMBL/GenBank/DDBJ databases">
        <title>The genomes of 5 underutilized Papilionoideae crops provide insights into root nodulation and disease resistanc.</title>
        <authorList>
            <person name="Jiang F."/>
        </authorList>
    </citation>
    <scope>NUCLEOTIDE SEQUENCE [LARGE SCALE GENOMIC DNA]</scope>
    <source>
        <strain evidence="1">LVBAO_FW01</strain>
        <tissue evidence="1">Leaves</tissue>
    </source>
</reference>
<dbReference type="AlphaFoldDB" id="A0AAN9R8F7"/>
<sequence length="94" mass="10990">MYTSEMVRGDIDRHTRRTDIAELAKSFPINLCLFIKQSRSQCTGIEPRIMFISSFPSVKSPIRPYAVWEGRLKVRWKKSKPKPNMWHNGKVGRP</sequence>
<organism evidence="1 2">
    <name type="scientific">Canavalia gladiata</name>
    <name type="common">Sword bean</name>
    <name type="synonym">Dolichos gladiatus</name>
    <dbReference type="NCBI Taxonomy" id="3824"/>
    <lineage>
        <taxon>Eukaryota</taxon>
        <taxon>Viridiplantae</taxon>
        <taxon>Streptophyta</taxon>
        <taxon>Embryophyta</taxon>
        <taxon>Tracheophyta</taxon>
        <taxon>Spermatophyta</taxon>
        <taxon>Magnoliopsida</taxon>
        <taxon>eudicotyledons</taxon>
        <taxon>Gunneridae</taxon>
        <taxon>Pentapetalae</taxon>
        <taxon>rosids</taxon>
        <taxon>fabids</taxon>
        <taxon>Fabales</taxon>
        <taxon>Fabaceae</taxon>
        <taxon>Papilionoideae</taxon>
        <taxon>50 kb inversion clade</taxon>
        <taxon>NPAAA clade</taxon>
        <taxon>indigoferoid/millettioid clade</taxon>
        <taxon>Phaseoleae</taxon>
        <taxon>Canavalia</taxon>
    </lineage>
</organism>
<accession>A0AAN9R8F7</accession>